<evidence type="ECO:0000313" key="1">
    <source>
        <dbReference type="EMBL" id="CAI9098687.1"/>
    </source>
</evidence>
<gene>
    <name evidence="1" type="ORF">OLC1_LOCUS8843</name>
</gene>
<reference evidence="1" key="1">
    <citation type="submission" date="2023-03" db="EMBL/GenBank/DDBJ databases">
        <authorList>
            <person name="Julca I."/>
        </authorList>
    </citation>
    <scope>NUCLEOTIDE SEQUENCE</scope>
</reference>
<dbReference type="Proteomes" id="UP001161247">
    <property type="component" value="Chromosome 3"/>
</dbReference>
<protein>
    <submittedName>
        <fullName evidence="1">OLC1v1035376C1</fullName>
    </submittedName>
</protein>
<evidence type="ECO:0000313" key="2">
    <source>
        <dbReference type="Proteomes" id="UP001161247"/>
    </source>
</evidence>
<organism evidence="1 2">
    <name type="scientific">Oldenlandia corymbosa var. corymbosa</name>
    <dbReference type="NCBI Taxonomy" id="529605"/>
    <lineage>
        <taxon>Eukaryota</taxon>
        <taxon>Viridiplantae</taxon>
        <taxon>Streptophyta</taxon>
        <taxon>Embryophyta</taxon>
        <taxon>Tracheophyta</taxon>
        <taxon>Spermatophyta</taxon>
        <taxon>Magnoliopsida</taxon>
        <taxon>eudicotyledons</taxon>
        <taxon>Gunneridae</taxon>
        <taxon>Pentapetalae</taxon>
        <taxon>asterids</taxon>
        <taxon>lamiids</taxon>
        <taxon>Gentianales</taxon>
        <taxon>Rubiaceae</taxon>
        <taxon>Rubioideae</taxon>
        <taxon>Spermacoceae</taxon>
        <taxon>Hedyotis-Oldenlandia complex</taxon>
        <taxon>Oldenlandia</taxon>
    </lineage>
</organism>
<proteinExistence type="predicted"/>
<name>A0AAV1CW31_OLDCO</name>
<dbReference type="EMBL" id="OX459120">
    <property type="protein sequence ID" value="CAI9098687.1"/>
    <property type="molecule type" value="Genomic_DNA"/>
</dbReference>
<keyword evidence="2" id="KW-1185">Reference proteome</keyword>
<accession>A0AAV1CW31</accession>
<sequence>MGCRVHDKKNANSNWVIYLCVEDACIFEEAWSVPIVYWVDCHNCVGLTRGNDHRNLTSKLIAKLIRRSVENDPGFKVKSIRAAVKTAYNVDVKYKKAWNASRKAIEACYDRHKGILSVLKNIVDLWLEPYYGYHRAVVESTLAKTTKFFRDQYADVLKCNTPIRDKYWKKFCKYENIEATHKVELYDFQNQVYGVITGWRRIGKGGNEHKVEYMDWCCSCKK</sequence>
<dbReference type="AlphaFoldDB" id="A0AAV1CW31"/>